<dbReference type="PANTHER" id="PTHR43877">
    <property type="entry name" value="AMINOALKYLPHOSPHONATE N-ACETYLTRANSFERASE-RELATED-RELATED"/>
    <property type="match status" value="1"/>
</dbReference>
<dbReference type="InterPro" id="IPR016181">
    <property type="entry name" value="Acyl_CoA_acyltransferase"/>
</dbReference>
<gene>
    <name evidence="4" type="ORF">GL279_09780</name>
</gene>
<dbReference type="PANTHER" id="PTHR43877:SF2">
    <property type="entry name" value="AMINOALKYLPHOSPHONATE N-ACETYLTRANSFERASE-RELATED"/>
    <property type="match status" value="1"/>
</dbReference>
<dbReference type="InterPro" id="IPR000182">
    <property type="entry name" value="GNAT_dom"/>
</dbReference>
<evidence type="ECO:0000256" key="1">
    <source>
        <dbReference type="ARBA" id="ARBA00022679"/>
    </source>
</evidence>
<dbReference type="Proteomes" id="UP000442533">
    <property type="component" value="Unassembled WGS sequence"/>
</dbReference>
<evidence type="ECO:0000313" key="4">
    <source>
        <dbReference type="EMBL" id="MTH34887.1"/>
    </source>
</evidence>
<dbReference type="CDD" id="cd04301">
    <property type="entry name" value="NAT_SF"/>
    <property type="match status" value="1"/>
</dbReference>
<feature type="domain" description="N-acetyltransferase" evidence="3">
    <location>
        <begin position="1"/>
        <end position="136"/>
    </location>
</feature>
<dbReference type="AlphaFoldDB" id="A0A844H8I9"/>
<sequence length="136" mass="14771">MDPESADRLANLHLRCFGSHPRPWTAAEIEDLLSSPLNFLLSGPQGFLIGRAIADEAELLTLAVAPEARRQGIASELMAQFYARSRERGADRAFLEVAAGNAAAQALYLAEGWAQTGLRRNYYAPGVDAILMSRAL</sequence>
<dbReference type="PROSITE" id="PS51186">
    <property type="entry name" value="GNAT"/>
    <property type="match status" value="1"/>
</dbReference>
<dbReference type="SUPFAM" id="SSF55729">
    <property type="entry name" value="Acyl-CoA N-acyltransferases (Nat)"/>
    <property type="match status" value="1"/>
</dbReference>
<dbReference type="Gene3D" id="3.40.630.30">
    <property type="match status" value="1"/>
</dbReference>
<evidence type="ECO:0000259" key="3">
    <source>
        <dbReference type="PROSITE" id="PS51186"/>
    </source>
</evidence>
<proteinExistence type="predicted"/>
<name>A0A844H8I9_9RHOB</name>
<keyword evidence="1 4" id="KW-0808">Transferase</keyword>
<dbReference type="InterPro" id="IPR050832">
    <property type="entry name" value="Bact_Acetyltransf"/>
</dbReference>
<organism evidence="4 5">
    <name type="scientific">Paracoccus limosus</name>
    <dbReference type="NCBI Taxonomy" id="913252"/>
    <lineage>
        <taxon>Bacteria</taxon>
        <taxon>Pseudomonadati</taxon>
        <taxon>Pseudomonadota</taxon>
        <taxon>Alphaproteobacteria</taxon>
        <taxon>Rhodobacterales</taxon>
        <taxon>Paracoccaceae</taxon>
        <taxon>Paracoccus</taxon>
    </lineage>
</organism>
<dbReference type="Pfam" id="PF00583">
    <property type="entry name" value="Acetyltransf_1"/>
    <property type="match status" value="1"/>
</dbReference>
<dbReference type="EMBL" id="WMIF01000011">
    <property type="protein sequence ID" value="MTH34887.1"/>
    <property type="molecule type" value="Genomic_DNA"/>
</dbReference>
<comment type="caution">
    <text evidence="4">The sequence shown here is derived from an EMBL/GenBank/DDBJ whole genome shotgun (WGS) entry which is preliminary data.</text>
</comment>
<accession>A0A844H8I9</accession>
<dbReference type="GO" id="GO:0016747">
    <property type="term" value="F:acyltransferase activity, transferring groups other than amino-acyl groups"/>
    <property type="evidence" value="ECO:0007669"/>
    <property type="project" value="InterPro"/>
</dbReference>
<reference evidence="4 5" key="1">
    <citation type="submission" date="2019-11" db="EMBL/GenBank/DDBJ databases">
        <authorList>
            <person name="Dong K."/>
        </authorList>
    </citation>
    <scope>NUCLEOTIDE SEQUENCE [LARGE SCALE GENOMIC DNA]</scope>
    <source>
        <strain evidence="4 5">JCM 17370</strain>
    </source>
</reference>
<keyword evidence="5" id="KW-1185">Reference proteome</keyword>
<evidence type="ECO:0000256" key="2">
    <source>
        <dbReference type="ARBA" id="ARBA00023315"/>
    </source>
</evidence>
<evidence type="ECO:0000313" key="5">
    <source>
        <dbReference type="Proteomes" id="UP000442533"/>
    </source>
</evidence>
<keyword evidence="2" id="KW-0012">Acyltransferase</keyword>
<protein>
    <submittedName>
        <fullName evidence="4">GNAT family N-acetyltransferase</fullName>
    </submittedName>
</protein>